<proteinExistence type="predicted"/>
<dbReference type="KEGG" id="ovi:T265_11983"/>
<organism evidence="1 2">
    <name type="scientific">Opisthorchis viverrini</name>
    <name type="common">Southeast Asian liver fluke</name>
    <dbReference type="NCBI Taxonomy" id="6198"/>
    <lineage>
        <taxon>Eukaryota</taxon>
        <taxon>Metazoa</taxon>
        <taxon>Spiralia</taxon>
        <taxon>Lophotrochozoa</taxon>
        <taxon>Platyhelminthes</taxon>
        <taxon>Trematoda</taxon>
        <taxon>Digenea</taxon>
        <taxon>Opisthorchiida</taxon>
        <taxon>Opisthorchiata</taxon>
        <taxon>Opisthorchiidae</taxon>
        <taxon>Opisthorchis</taxon>
    </lineage>
</organism>
<reference evidence="1 2" key="1">
    <citation type="submission" date="2013-11" db="EMBL/GenBank/DDBJ databases">
        <title>Opisthorchis viverrini - life in the bile duct.</title>
        <authorList>
            <person name="Young N.D."/>
            <person name="Nagarajan N."/>
            <person name="Lin S.J."/>
            <person name="Korhonen P.K."/>
            <person name="Jex A.R."/>
            <person name="Hall R.S."/>
            <person name="Safavi-Hemami H."/>
            <person name="Kaewkong W."/>
            <person name="Bertrand D."/>
            <person name="Gao S."/>
            <person name="Seet Q."/>
            <person name="Wongkham S."/>
            <person name="Teh B.T."/>
            <person name="Wongkham C."/>
            <person name="Intapan P.M."/>
            <person name="Maleewong W."/>
            <person name="Yang X."/>
            <person name="Hu M."/>
            <person name="Wang Z."/>
            <person name="Hofmann A."/>
            <person name="Sternberg P.W."/>
            <person name="Tan P."/>
            <person name="Wang J."/>
            <person name="Gasser R.B."/>
        </authorList>
    </citation>
    <scope>NUCLEOTIDE SEQUENCE [LARGE SCALE GENOMIC DNA]</scope>
</reference>
<keyword evidence="2" id="KW-1185">Reference proteome</keyword>
<dbReference type="GeneID" id="20326151"/>
<gene>
    <name evidence="1" type="ORF">T265_11983</name>
</gene>
<name>A0A074Z107_OPIVI</name>
<dbReference type="RefSeq" id="XP_009177111.1">
    <property type="nucleotide sequence ID" value="XM_009178847.1"/>
</dbReference>
<evidence type="ECO:0000313" key="2">
    <source>
        <dbReference type="Proteomes" id="UP000054324"/>
    </source>
</evidence>
<accession>A0A074Z107</accession>
<sequence>MWLQTGRLIKRNDPLLIRWLLTVRRGWRLACKRFVTIRGDIAGVQLGGDDVSSYGDETEIIVICHRCERVCSWRNHMMLSLPHRRTKTITVYGCERYDLEVNNFDVQ</sequence>
<dbReference type="CTD" id="20326151"/>
<evidence type="ECO:0000313" key="1">
    <source>
        <dbReference type="EMBL" id="KER19142.1"/>
    </source>
</evidence>
<dbReference type="Proteomes" id="UP000054324">
    <property type="component" value="Unassembled WGS sequence"/>
</dbReference>
<dbReference type="EMBL" id="KL597311">
    <property type="protein sequence ID" value="KER19142.1"/>
    <property type="molecule type" value="Genomic_DNA"/>
</dbReference>
<protein>
    <submittedName>
        <fullName evidence="1">Uncharacterized protein</fullName>
    </submittedName>
</protein>
<dbReference type="AlphaFoldDB" id="A0A074Z107"/>